<keyword evidence="1" id="KW-0472">Membrane</keyword>
<accession>A0A285HJA2</accession>
<evidence type="ECO:0000313" key="2">
    <source>
        <dbReference type="EMBL" id="SNY35819.1"/>
    </source>
</evidence>
<feature type="transmembrane region" description="Helical" evidence="1">
    <location>
        <begin position="95"/>
        <end position="113"/>
    </location>
</feature>
<evidence type="ECO:0000313" key="3">
    <source>
        <dbReference type="Proteomes" id="UP000219573"/>
    </source>
</evidence>
<sequence length="156" mass="18440">MIIVFLLALTIVLIITFFRIEKSLNLFQNIFMYFVLSFLITTSFDILILNLEYIKLSSNFYLVLLFFLMQTSFFPLIIILYFNYLSASKSRLQKFNLIILCLASLFLIEYTLLSNKIIIYKKWTSLKSALYWISLLLIIYLLNKAFNKSISDEVDC</sequence>
<name>A0A285HJA2_9FIRM</name>
<dbReference type="EMBL" id="OBDZ01000020">
    <property type="protein sequence ID" value="SNY35819.1"/>
    <property type="molecule type" value="Genomic_DNA"/>
</dbReference>
<keyword evidence="1" id="KW-1133">Transmembrane helix</keyword>
<dbReference type="Proteomes" id="UP000219573">
    <property type="component" value="Unassembled WGS sequence"/>
</dbReference>
<dbReference type="AlphaFoldDB" id="A0A285HJA2"/>
<feature type="transmembrane region" description="Helical" evidence="1">
    <location>
        <begin position="60"/>
        <end position="83"/>
    </location>
</feature>
<feature type="transmembrane region" description="Helical" evidence="1">
    <location>
        <begin position="30"/>
        <end position="48"/>
    </location>
</feature>
<feature type="transmembrane region" description="Helical" evidence="1">
    <location>
        <begin position="125"/>
        <end position="142"/>
    </location>
</feature>
<proteinExistence type="predicted"/>
<reference evidence="3" key="1">
    <citation type="submission" date="2017-09" db="EMBL/GenBank/DDBJ databases">
        <authorList>
            <person name="Varghese N."/>
            <person name="Submissions S."/>
        </authorList>
    </citation>
    <scope>NUCLEOTIDE SEQUENCE [LARGE SCALE GENOMIC DNA]</scope>
    <source>
        <strain evidence="3">MSL47</strain>
    </source>
</reference>
<keyword evidence="3" id="KW-1185">Reference proteome</keyword>
<evidence type="ECO:0000256" key="1">
    <source>
        <dbReference type="SAM" id="Phobius"/>
    </source>
</evidence>
<gene>
    <name evidence="2" type="ORF">SAMN06265827_12010</name>
</gene>
<keyword evidence="1" id="KW-0812">Transmembrane</keyword>
<organism evidence="2 3">
    <name type="scientific">Orenia metallireducens</name>
    <dbReference type="NCBI Taxonomy" id="1413210"/>
    <lineage>
        <taxon>Bacteria</taxon>
        <taxon>Bacillati</taxon>
        <taxon>Bacillota</taxon>
        <taxon>Clostridia</taxon>
        <taxon>Halanaerobiales</taxon>
        <taxon>Halobacteroidaceae</taxon>
        <taxon>Orenia</taxon>
    </lineage>
</organism>
<protein>
    <submittedName>
        <fullName evidence="2">Uncharacterized protein</fullName>
    </submittedName>
</protein>